<evidence type="ECO:0000256" key="4">
    <source>
        <dbReference type="ARBA" id="ARBA00022692"/>
    </source>
</evidence>
<dbReference type="GO" id="GO:1902600">
    <property type="term" value="P:proton transmembrane transport"/>
    <property type="evidence" value="ECO:0007669"/>
    <property type="project" value="InterPro"/>
</dbReference>
<dbReference type="GeneID" id="26740161"/>
<feature type="transmembrane region" description="Helical" evidence="7">
    <location>
        <begin position="270"/>
        <end position="303"/>
    </location>
</feature>
<evidence type="ECO:0000313" key="12">
    <source>
        <dbReference type="Proteomes" id="UP000029661"/>
    </source>
</evidence>
<feature type="transmembrane region" description="Helical" evidence="7">
    <location>
        <begin position="115"/>
        <end position="134"/>
    </location>
</feature>
<feature type="transmembrane region" description="Helical" evidence="7">
    <location>
        <begin position="84"/>
        <end position="109"/>
    </location>
</feature>
<dbReference type="EMBL" id="CP006933">
    <property type="protein sequence ID" value="AIS31691.1"/>
    <property type="molecule type" value="Genomic_DNA"/>
</dbReference>
<dbReference type="GO" id="GO:0008324">
    <property type="term" value="F:monoatomic cation transmembrane transporter activity"/>
    <property type="evidence" value="ECO:0007669"/>
    <property type="project" value="InterPro"/>
</dbReference>
<dbReference type="PATRIC" id="fig|2162.10.peg.2004"/>
<dbReference type="Pfam" id="PF02254">
    <property type="entry name" value="TrkA_N"/>
    <property type="match status" value="1"/>
</dbReference>
<dbReference type="InterPro" id="IPR036721">
    <property type="entry name" value="RCK_C_sf"/>
</dbReference>
<reference evidence="10" key="1">
    <citation type="submission" date="2013-12" db="EMBL/GenBank/DDBJ databases">
        <title>The complete genome sequence of Methanobacterium sp. BRM9.</title>
        <authorList>
            <consortium name="Pastoral Greenhouse Gas Research Consortium"/>
            <person name="Kelly W.J."/>
            <person name="Leahy S.C."/>
            <person name="Perry R."/>
            <person name="Li D."/>
            <person name="Altermann E."/>
            <person name="Lambie S.C."/>
            <person name="Attwood G.T."/>
        </authorList>
    </citation>
    <scope>NUCLEOTIDE SEQUENCE [LARGE SCALE GENOMIC DNA]</scope>
    <source>
        <strain evidence="10">BRM9</strain>
    </source>
</reference>
<gene>
    <name evidence="10" type="ORF">BRM9_0874</name>
    <name evidence="11" type="ORF">MB9_1928</name>
</gene>
<evidence type="ECO:0000256" key="1">
    <source>
        <dbReference type="ARBA" id="ARBA00004141"/>
    </source>
</evidence>
<dbReference type="GO" id="GO:0016020">
    <property type="term" value="C:membrane"/>
    <property type="evidence" value="ECO:0007669"/>
    <property type="project" value="UniProtKB-SubCell"/>
</dbReference>
<keyword evidence="3" id="KW-0813">Transport</keyword>
<dbReference type="Gene3D" id="1.20.1530.20">
    <property type="match status" value="1"/>
</dbReference>
<dbReference type="SUPFAM" id="SSF51735">
    <property type="entry name" value="NAD(P)-binding Rossmann-fold domains"/>
    <property type="match status" value="1"/>
</dbReference>
<dbReference type="InterPro" id="IPR036291">
    <property type="entry name" value="NAD(P)-bd_dom_sf"/>
</dbReference>
<protein>
    <submittedName>
        <fullName evidence="10 11">Sodium/hydrogen exchanger</fullName>
    </submittedName>
</protein>
<feature type="transmembrane region" description="Helical" evidence="7">
    <location>
        <begin position="181"/>
        <end position="205"/>
    </location>
</feature>
<dbReference type="InterPro" id="IPR003148">
    <property type="entry name" value="RCK_N"/>
</dbReference>
<dbReference type="STRING" id="2162.BRM9_0874"/>
<feature type="transmembrane region" description="Helical" evidence="7">
    <location>
        <begin position="6"/>
        <end position="24"/>
    </location>
</feature>
<evidence type="ECO:0000313" key="13">
    <source>
        <dbReference type="Proteomes" id="UP000062768"/>
    </source>
</evidence>
<keyword evidence="4 7" id="KW-0812">Transmembrane</keyword>
<dbReference type="Pfam" id="PF00999">
    <property type="entry name" value="Na_H_Exchanger"/>
    <property type="match status" value="1"/>
</dbReference>
<reference evidence="11" key="2">
    <citation type="submission" date="2014-09" db="EMBL/GenBank/DDBJ databases">
        <authorList>
            <person name="Bishop-Lilly K.A."/>
            <person name="Broomall S.M."/>
            <person name="Chain P.S."/>
            <person name="Chertkov O."/>
            <person name="Coyne S.R."/>
            <person name="Daligault H.E."/>
            <person name="Davenport K.W."/>
            <person name="Erkkila T."/>
            <person name="Frey K.G."/>
            <person name="Gibbons H.S."/>
            <person name="Gu W."/>
            <person name="Jaissle J."/>
            <person name="Johnson S.L."/>
            <person name="Koroleva G.I."/>
            <person name="Ladner J.T."/>
            <person name="Lo C.-C."/>
            <person name="Minogue T.D."/>
            <person name="Munk C."/>
            <person name="Palacios G.F."/>
            <person name="Redden C.L."/>
            <person name="Rosenzweig C.N."/>
            <person name="Scholz M.B."/>
            <person name="Teshima H."/>
            <person name="Xu Y."/>
        </authorList>
    </citation>
    <scope>NUCLEOTIDE SEQUENCE</scope>
    <source>
        <strain evidence="11">Mb9</strain>
    </source>
</reference>
<evidence type="ECO:0000313" key="11">
    <source>
        <dbReference type="EMBL" id="CEL25555.1"/>
    </source>
</evidence>
<dbReference type="Proteomes" id="UP000029661">
    <property type="component" value="Chromosome"/>
</dbReference>
<feature type="domain" description="RCK C-terminal" evidence="9">
    <location>
        <begin position="570"/>
        <end position="652"/>
    </location>
</feature>
<evidence type="ECO:0000259" key="9">
    <source>
        <dbReference type="PROSITE" id="PS51202"/>
    </source>
</evidence>
<dbReference type="Gene3D" id="3.30.70.1450">
    <property type="entry name" value="Regulator of K+ conductance, C-terminal domain"/>
    <property type="match status" value="1"/>
</dbReference>
<accession>A0A089ZA64</accession>
<evidence type="ECO:0000313" key="10">
    <source>
        <dbReference type="EMBL" id="AIS31691.1"/>
    </source>
</evidence>
<dbReference type="KEGG" id="mfc:BRM9_0874"/>
<feature type="transmembrane region" description="Helical" evidence="7">
    <location>
        <begin position="146"/>
        <end position="169"/>
    </location>
</feature>
<evidence type="ECO:0000256" key="7">
    <source>
        <dbReference type="SAM" id="Phobius"/>
    </source>
</evidence>
<dbReference type="EMBL" id="LN734822">
    <property type="protein sequence ID" value="CEL25555.1"/>
    <property type="molecule type" value="Genomic_DNA"/>
</dbReference>
<evidence type="ECO:0000256" key="6">
    <source>
        <dbReference type="ARBA" id="ARBA00023136"/>
    </source>
</evidence>
<comment type="subcellular location">
    <subcellularLocation>
        <location evidence="1">Membrane</location>
        <topology evidence="1">Multi-pass membrane protein</topology>
    </subcellularLocation>
</comment>
<evidence type="ECO:0000256" key="3">
    <source>
        <dbReference type="ARBA" id="ARBA00022448"/>
    </source>
</evidence>
<feature type="transmembrane region" description="Helical" evidence="7">
    <location>
        <begin position="217"/>
        <end position="250"/>
    </location>
</feature>
<dbReference type="InterPro" id="IPR006153">
    <property type="entry name" value="Cation/H_exchanger_TM"/>
</dbReference>
<dbReference type="Pfam" id="PF02080">
    <property type="entry name" value="TrkA_C"/>
    <property type="match status" value="1"/>
</dbReference>
<evidence type="ECO:0000259" key="8">
    <source>
        <dbReference type="PROSITE" id="PS51201"/>
    </source>
</evidence>
<dbReference type="GO" id="GO:0006813">
    <property type="term" value="P:potassium ion transport"/>
    <property type="evidence" value="ECO:0007669"/>
    <property type="project" value="InterPro"/>
</dbReference>
<evidence type="ECO:0000256" key="5">
    <source>
        <dbReference type="ARBA" id="ARBA00022989"/>
    </source>
</evidence>
<feature type="transmembrane region" description="Helical" evidence="7">
    <location>
        <begin position="354"/>
        <end position="376"/>
    </location>
</feature>
<sequence>MTTPLLTDAVIIIGLSVITLLLFSKIKIPTILAFFITGLLAGPHGLGLVPIDEVNILAELGVIFLLFTIGMEFSLEKFSQIKRYVLIGGSLQLTLTLAAVYFICLILGLNTSESIFIGLLISFSSTAVVLRLLQERDQIYSIHGQISLGILIFQDIAVVLVLLFTPLLAGVSNGAFNNLPVLIAMGIGLVVFTIISTKWIVPWLIHSIARFKSRELFVLTIILICFGVTWITSSIGLSTALGAFLAGLIISNTDYSHQALGNILPFKDIFMSFFFVSIGMLLNIGFIAENILIIILIALIVIILKSSLAGITAGLLGLSFRVMILVGLLLSQIGEFSFILAATGLQLGLINQEFFQIFLAVSVITMSLTPFILAAAPRISNYSDKLPLPERLKHGFYPFPSQTEEVLSDHLIIVGFGINGKNMAKAASKAEIPYVVVEINPEIVRNEKAHGESIHFGDAAHGTVLKNINIEEARIMVVAISDAIGTRKILDIAKKLNPNIYIIVRTRYIRDMEGLYQMGADEVIPEEFETSIEIFSKVLEKYNLSPEKINDFIHEIRSDGYEMFRTLSKDELITCTLNESQNREITSTTVGSVSEGKTILELIKDYELEIVAVMRGHKTYKNVDSNLKLVEGDVLIVSGEKDQLSNFTKSDL</sequence>
<dbReference type="PROSITE" id="PS51202">
    <property type="entry name" value="RCK_C"/>
    <property type="match status" value="1"/>
</dbReference>
<keyword evidence="6 7" id="KW-0472">Membrane</keyword>
<dbReference type="PANTHER" id="PTHR42751:SF3">
    <property type="entry name" value="SODIUM_GLUTAMATE SYMPORTER"/>
    <property type="match status" value="1"/>
</dbReference>
<dbReference type="AlphaFoldDB" id="A0A089ZA64"/>
<keyword evidence="13" id="KW-1185">Reference proteome</keyword>
<dbReference type="Proteomes" id="UP000062768">
    <property type="component" value="Chromosome I"/>
</dbReference>
<evidence type="ECO:0000256" key="2">
    <source>
        <dbReference type="ARBA" id="ARBA00005551"/>
    </source>
</evidence>
<organism evidence="10 12">
    <name type="scientific">Methanobacterium formicicum</name>
    <dbReference type="NCBI Taxonomy" id="2162"/>
    <lineage>
        <taxon>Archaea</taxon>
        <taxon>Methanobacteriati</taxon>
        <taxon>Methanobacteriota</taxon>
        <taxon>Methanomada group</taxon>
        <taxon>Methanobacteria</taxon>
        <taxon>Methanobacteriales</taxon>
        <taxon>Methanobacteriaceae</taxon>
        <taxon>Methanobacterium</taxon>
    </lineage>
</organism>
<keyword evidence="5 7" id="KW-1133">Transmembrane helix</keyword>
<dbReference type="PANTHER" id="PTHR42751">
    <property type="entry name" value="SODIUM/HYDROGEN EXCHANGER FAMILY/TRKA DOMAIN PROTEIN"/>
    <property type="match status" value="1"/>
</dbReference>
<dbReference type="GO" id="GO:0015297">
    <property type="term" value="F:antiporter activity"/>
    <property type="evidence" value="ECO:0007669"/>
    <property type="project" value="InterPro"/>
</dbReference>
<feature type="transmembrane region" description="Helical" evidence="7">
    <location>
        <begin position="31"/>
        <end position="50"/>
    </location>
</feature>
<dbReference type="InterPro" id="IPR038770">
    <property type="entry name" value="Na+/solute_symporter_sf"/>
</dbReference>
<proteinExistence type="inferred from homology"/>
<dbReference type="Gene3D" id="3.40.50.720">
    <property type="entry name" value="NAD(P)-binding Rossmann-like Domain"/>
    <property type="match status" value="1"/>
</dbReference>
<feature type="domain" description="RCK N-terminal" evidence="8">
    <location>
        <begin position="408"/>
        <end position="525"/>
    </location>
</feature>
<dbReference type="InterPro" id="IPR006037">
    <property type="entry name" value="RCK_C"/>
</dbReference>
<name>A0A089ZA64_METFO</name>
<feature type="transmembrane region" description="Helical" evidence="7">
    <location>
        <begin position="56"/>
        <end position="75"/>
    </location>
</feature>
<dbReference type="PROSITE" id="PS51201">
    <property type="entry name" value="RCK_N"/>
    <property type="match status" value="1"/>
</dbReference>
<dbReference type="SUPFAM" id="SSF116726">
    <property type="entry name" value="TrkA C-terminal domain-like"/>
    <property type="match status" value="1"/>
</dbReference>
<dbReference type="OrthoDB" id="43518at2157"/>
<comment type="similarity">
    <text evidence="2">Belongs to the monovalent cation:proton antiporter 2 (CPA2) transporter (TC 2.A.37) family.</text>
</comment>
<dbReference type="RefSeq" id="WP_048084940.1">
    <property type="nucleotide sequence ID" value="NZ_CP006933.1"/>
</dbReference>